<protein>
    <submittedName>
        <fullName evidence="2">Unannotated protein</fullName>
    </submittedName>
</protein>
<feature type="region of interest" description="Disordered" evidence="1">
    <location>
        <begin position="132"/>
        <end position="154"/>
    </location>
</feature>
<gene>
    <name evidence="2" type="ORF">UFOPK3495_01488</name>
</gene>
<proteinExistence type="predicted"/>
<reference evidence="2" key="1">
    <citation type="submission" date="2020-05" db="EMBL/GenBank/DDBJ databases">
        <authorList>
            <person name="Chiriac C."/>
            <person name="Salcher M."/>
            <person name="Ghai R."/>
            <person name="Kavagutti S V."/>
        </authorList>
    </citation>
    <scope>NUCLEOTIDE SEQUENCE</scope>
</reference>
<dbReference type="EMBL" id="CAFBMC010000108">
    <property type="protein sequence ID" value="CAB4909509.1"/>
    <property type="molecule type" value="Genomic_DNA"/>
</dbReference>
<evidence type="ECO:0000313" key="2">
    <source>
        <dbReference type="EMBL" id="CAB4909509.1"/>
    </source>
</evidence>
<organism evidence="2">
    <name type="scientific">freshwater metagenome</name>
    <dbReference type="NCBI Taxonomy" id="449393"/>
    <lineage>
        <taxon>unclassified sequences</taxon>
        <taxon>metagenomes</taxon>
        <taxon>ecological metagenomes</taxon>
    </lineage>
</organism>
<dbReference type="AlphaFoldDB" id="A0A6J7H1B2"/>
<feature type="region of interest" description="Disordered" evidence="1">
    <location>
        <begin position="31"/>
        <end position="58"/>
    </location>
</feature>
<feature type="region of interest" description="Disordered" evidence="1">
    <location>
        <begin position="168"/>
        <end position="189"/>
    </location>
</feature>
<name>A0A6J7H1B2_9ZZZZ</name>
<accession>A0A6J7H1B2</accession>
<evidence type="ECO:0000256" key="1">
    <source>
        <dbReference type="SAM" id="MobiDB-lite"/>
    </source>
</evidence>
<sequence>MACTPSAYNPPIQMNAASTCAIPEVRARAWSPRPAPCPPNDGSAAATRATTSQLRAEPVEELTKQPMAITKARSVAAINARVAGISFAYVAMTAGFSASMRVRPKMFASAKSICTTAKIAHTQAAIPARIKSRRPAAETTPPLPAGSRTLEAKSQPMVAMAAKSVINRSIGVPHTTRGPESGKPGAGAR</sequence>